<reference evidence="1" key="1">
    <citation type="journal article" date="2021" name="New Phytol.">
        <title>Evolutionary innovations through gain and loss of genes in the ectomycorrhizal Boletales.</title>
        <authorList>
            <person name="Wu G."/>
            <person name="Miyauchi S."/>
            <person name="Morin E."/>
            <person name="Kuo A."/>
            <person name="Drula E."/>
            <person name="Varga T."/>
            <person name="Kohler A."/>
            <person name="Feng B."/>
            <person name="Cao Y."/>
            <person name="Lipzen A."/>
            <person name="Daum C."/>
            <person name="Hundley H."/>
            <person name="Pangilinan J."/>
            <person name="Johnson J."/>
            <person name="Barry K."/>
            <person name="LaButti K."/>
            <person name="Ng V."/>
            <person name="Ahrendt S."/>
            <person name="Min B."/>
            <person name="Choi I.G."/>
            <person name="Park H."/>
            <person name="Plett J.M."/>
            <person name="Magnuson J."/>
            <person name="Spatafora J.W."/>
            <person name="Nagy L.G."/>
            <person name="Henrissat B."/>
            <person name="Grigoriev I.V."/>
            <person name="Yang Z.L."/>
            <person name="Xu J."/>
            <person name="Martin F.M."/>
        </authorList>
    </citation>
    <scope>NUCLEOTIDE SEQUENCE</scope>
    <source>
        <strain evidence="1">ATCC 28755</strain>
    </source>
</reference>
<dbReference type="Proteomes" id="UP000790377">
    <property type="component" value="Unassembled WGS sequence"/>
</dbReference>
<organism evidence="1 2">
    <name type="scientific">Hygrophoropsis aurantiaca</name>
    <dbReference type="NCBI Taxonomy" id="72124"/>
    <lineage>
        <taxon>Eukaryota</taxon>
        <taxon>Fungi</taxon>
        <taxon>Dikarya</taxon>
        <taxon>Basidiomycota</taxon>
        <taxon>Agaricomycotina</taxon>
        <taxon>Agaricomycetes</taxon>
        <taxon>Agaricomycetidae</taxon>
        <taxon>Boletales</taxon>
        <taxon>Coniophorineae</taxon>
        <taxon>Hygrophoropsidaceae</taxon>
        <taxon>Hygrophoropsis</taxon>
    </lineage>
</organism>
<keyword evidence="2" id="KW-1185">Reference proteome</keyword>
<feature type="non-terminal residue" evidence="1">
    <location>
        <position position="80"/>
    </location>
</feature>
<evidence type="ECO:0000313" key="2">
    <source>
        <dbReference type="Proteomes" id="UP000790377"/>
    </source>
</evidence>
<sequence>VRVEWCKARARKLRWSEEVDLLRKEMHRVQCFLQWRIKWWLSRSCIWPGLDQQVTAGLKAYALRQANLYQNIAESFKNKW</sequence>
<comment type="caution">
    <text evidence="1">The sequence shown here is derived from an EMBL/GenBank/DDBJ whole genome shotgun (WGS) entry which is preliminary data.</text>
</comment>
<feature type="non-terminal residue" evidence="1">
    <location>
        <position position="1"/>
    </location>
</feature>
<protein>
    <submittedName>
        <fullName evidence="1">Uncharacterized protein</fullName>
    </submittedName>
</protein>
<gene>
    <name evidence="1" type="ORF">BJ138DRAFT_975570</name>
</gene>
<proteinExistence type="predicted"/>
<dbReference type="EMBL" id="MU269130">
    <property type="protein sequence ID" value="KAH7903201.1"/>
    <property type="molecule type" value="Genomic_DNA"/>
</dbReference>
<name>A0ACB7ZPV1_9AGAM</name>
<accession>A0ACB7ZPV1</accession>
<evidence type="ECO:0000313" key="1">
    <source>
        <dbReference type="EMBL" id="KAH7903201.1"/>
    </source>
</evidence>